<dbReference type="Proteomes" id="UP000004116">
    <property type="component" value="Unassembled WGS sequence"/>
</dbReference>
<comment type="caution">
    <text evidence="1">The sequence shown here is derived from an EMBL/GenBank/DDBJ whole genome shotgun (WGS) entry which is preliminary data.</text>
</comment>
<name>G2GXE2_9ENTR</name>
<protein>
    <recommendedName>
        <fullName evidence="3">ExeA-like protein</fullName>
    </recommendedName>
</protein>
<reference evidence="1 2" key="1">
    <citation type="journal article" date="2012" name="Genome Res.">
        <title>Genomic basis of endosymbiont-conferred protection against an insect parasitoid.</title>
        <authorList>
            <person name="Hansen A.K."/>
            <person name="Vorburger C."/>
            <person name="Moran N.A."/>
        </authorList>
    </citation>
    <scope>NUCLEOTIDE SEQUENCE [LARGE SCALE GENOMIC DNA]</scope>
    <source>
        <strain evidence="2">R5.15</strain>
    </source>
</reference>
<evidence type="ECO:0000313" key="1">
    <source>
        <dbReference type="EMBL" id="EGY29596.1"/>
    </source>
</evidence>
<proteinExistence type="predicted"/>
<dbReference type="PATRIC" id="fig|1005043.3.peg.402"/>
<organism evidence="1 2">
    <name type="scientific">Candidatus Regiella insecticola 5.15</name>
    <dbReference type="NCBI Taxonomy" id="1005043"/>
    <lineage>
        <taxon>Bacteria</taxon>
        <taxon>Pseudomonadati</taxon>
        <taxon>Pseudomonadota</taxon>
        <taxon>Gammaproteobacteria</taxon>
        <taxon>Enterobacterales</taxon>
        <taxon>Enterobacteriaceae</taxon>
        <taxon>aphid secondary symbionts</taxon>
        <taxon>Candidatus Regiella</taxon>
    </lineage>
</organism>
<dbReference type="EMBL" id="AGCA01000092">
    <property type="protein sequence ID" value="EGY29596.1"/>
    <property type="molecule type" value="Genomic_DNA"/>
</dbReference>
<sequence length="98" mass="10742">MAGKLRTPLQIQLHLTLALEAGYQTGDQPISVALIESLLSRQLDDLEPTLMRHGYRIKDLAEQFDARAAEIKALFGNSLDSVRATDLRGKMLAAGLPI</sequence>
<evidence type="ECO:0000313" key="2">
    <source>
        <dbReference type="Proteomes" id="UP000004116"/>
    </source>
</evidence>
<accession>G2GXE2</accession>
<keyword evidence="2" id="KW-1185">Reference proteome</keyword>
<gene>
    <name evidence="1" type="ORF">Rin_00004340</name>
</gene>
<evidence type="ECO:0008006" key="3">
    <source>
        <dbReference type="Google" id="ProtNLM"/>
    </source>
</evidence>
<dbReference type="AlphaFoldDB" id="G2GXE2"/>